<protein>
    <recommendedName>
        <fullName evidence="6">Protein takeout</fullName>
    </recommendedName>
</protein>
<dbReference type="GO" id="GO:0007623">
    <property type="term" value="P:circadian rhythm"/>
    <property type="evidence" value="ECO:0007669"/>
    <property type="project" value="UniProtKB-ARBA"/>
</dbReference>
<dbReference type="Proteomes" id="UP001162156">
    <property type="component" value="Unassembled WGS sequence"/>
</dbReference>
<dbReference type="PANTHER" id="PTHR11008">
    <property type="entry name" value="PROTEIN TAKEOUT-LIKE PROTEIN"/>
    <property type="match status" value="1"/>
</dbReference>
<dbReference type="Gene3D" id="3.15.10.30">
    <property type="entry name" value="Haemolymph juvenile hormone binding protein"/>
    <property type="match status" value="1"/>
</dbReference>
<dbReference type="InterPro" id="IPR038606">
    <property type="entry name" value="To_sf"/>
</dbReference>
<dbReference type="SMART" id="SM00700">
    <property type="entry name" value="JHBP"/>
    <property type="match status" value="1"/>
</dbReference>
<keyword evidence="5" id="KW-1185">Reference proteome</keyword>
<keyword evidence="1" id="KW-0732">Signal</keyword>
<evidence type="ECO:0000256" key="3">
    <source>
        <dbReference type="ARBA" id="ARBA00060902"/>
    </source>
</evidence>
<evidence type="ECO:0000313" key="4">
    <source>
        <dbReference type="EMBL" id="KAJ8930582.1"/>
    </source>
</evidence>
<dbReference type="GO" id="GO:0005615">
    <property type="term" value="C:extracellular space"/>
    <property type="evidence" value="ECO:0007669"/>
    <property type="project" value="TreeGrafter"/>
</dbReference>
<dbReference type="Pfam" id="PF06585">
    <property type="entry name" value="JHBP"/>
    <property type="match status" value="1"/>
</dbReference>
<keyword evidence="2" id="KW-0090">Biological rhythms</keyword>
<evidence type="ECO:0000256" key="1">
    <source>
        <dbReference type="ARBA" id="ARBA00022729"/>
    </source>
</evidence>
<evidence type="ECO:0000256" key="2">
    <source>
        <dbReference type="ARBA" id="ARBA00023108"/>
    </source>
</evidence>
<dbReference type="PANTHER" id="PTHR11008:SF32">
    <property type="entry name" value="CIRCADIAN CLOCK-CONTROLLED PROTEIN DAYWAKE-RELATED"/>
    <property type="match status" value="1"/>
</dbReference>
<reference evidence="4" key="1">
    <citation type="journal article" date="2023" name="Insect Mol. Biol.">
        <title>Genome sequencing provides insights into the evolution of gene families encoding plant cell wall-degrading enzymes in longhorned beetles.</title>
        <authorList>
            <person name="Shin N.R."/>
            <person name="Okamura Y."/>
            <person name="Kirsch R."/>
            <person name="Pauchet Y."/>
        </authorList>
    </citation>
    <scope>NUCLEOTIDE SEQUENCE</scope>
    <source>
        <strain evidence="4">RBIC_L_NR</strain>
    </source>
</reference>
<comment type="similarity">
    <text evidence="3">Belongs to the TO family.</text>
</comment>
<organism evidence="4 5">
    <name type="scientific">Rhamnusium bicolor</name>
    <dbReference type="NCBI Taxonomy" id="1586634"/>
    <lineage>
        <taxon>Eukaryota</taxon>
        <taxon>Metazoa</taxon>
        <taxon>Ecdysozoa</taxon>
        <taxon>Arthropoda</taxon>
        <taxon>Hexapoda</taxon>
        <taxon>Insecta</taxon>
        <taxon>Pterygota</taxon>
        <taxon>Neoptera</taxon>
        <taxon>Endopterygota</taxon>
        <taxon>Coleoptera</taxon>
        <taxon>Polyphaga</taxon>
        <taxon>Cucujiformia</taxon>
        <taxon>Chrysomeloidea</taxon>
        <taxon>Cerambycidae</taxon>
        <taxon>Lepturinae</taxon>
        <taxon>Rhagiini</taxon>
        <taxon>Rhamnusium</taxon>
    </lineage>
</organism>
<name>A0AAV8WWM5_9CUCU</name>
<gene>
    <name evidence="4" type="ORF">NQ314_016594</name>
</gene>
<accession>A0AAV8WWM5</accession>
<evidence type="ECO:0008006" key="6">
    <source>
        <dbReference type="Google" id="ProtNLM"/>
    </source>
</evidence>
<dbReference type="FunFam" id="3.15.10.30:FF:000001">
    <property type="entry name" value="Takeout-like protein 1"/>
    <property type="match status" value="1"/>
</dbReference>
<comment type="caution">
    <text evidence="4">The sequence shown here is derived from an EMBL/GenBank/DDBJ whole genome shotgun (WGS) entry which is preliminary data.</text>
</comment>
<sequence length="221" mass="25134">MLRLELLKAIMGPFLLRENLPVDSYLKRLRNQIVQLITGSTELGLKRFEPLDIPQLVIGEGKGPVNVAQNFKDVKLHGLTGSKVLAAKSITPELRLEAHYTMKGRVLLLPIVGDGPCNVTLVNTKINHTLYGEPFEKKGKTYWNYKDYTVTLRPEKVIFKFDNLFDGDEKLGAEINKVLNDNWDEVFTDVRDGYEKSFGLIFHGLANRVFTRVALKDIFLE</sequence>
<dbReference type="EMBL" id="JANEYF010004606">
    <property type="protein sequence ID" value="KAJ8930582.1"/>
    <property type="molecule type" value="Genomic_DNA"/>
</dbReference>
<evidence type="ECO:0000313" key="5">
    <source>
        <dbReference type="Proteomes" id="UP001162156"/>
    </source>
</evidence>
<dbReference type="InterPro" id="IPR010562">
    <property type="entry name" value="Haemolymph_juvenile_hormone-bd"/>
</dbReference>
<proteinExistence type="inferred from homology"/>
<dbReference type="AlphaFoldDB" id="A0AAV8WWM5"/>